<feature type="transmembrane region" description="Helical" evidence="1">
    <location>
        <begin position="265"/>
        <end position="290"/>
    </location>
</feature>
<accession>A0A6N3C2M9</accession>
<feature type="transmembrane region" description="Helical" evidence="1">
    <location>
        <begin position="369"/>
        <end position="395"/>
    </location>
</feature>
<feature type="transmembrane region" description="Helical" evidence="1">
    <location>
        <begin position="127"/>
        <end position="147"/>
    </location>
</feature>
<dbReference type="AlphaFoldDB" id="A0A6N3C2M9"/>
<feature type="transmembrane region" description="Helical" evidence="1">
    <location>
        <begin position="9"/>
        <end position="28"/>
    </location>
</feature>
<name>A0A6N3C2M9_EUBLI</name>
<reference evidence="2" key="1">
    <citation type="submission" date="2019-11" db="EMBL/GenBank/DDBJ databases">
        <authorList>
            <person name="Feng L."/>
        </authorList>
    </citation>
    <scope>NUCLEOTIDE SEQUENCE</scope>
    <source>
        <strain evidence="2">ElimosumLFYP34</strain>
    </source>
</reference>
<feature type="transmembrane region" description="Helical" evidence="1">
    <location>
        <begin position="336"/>
        <end position="357"/>
    </location>
</feature>
<feature type="transmembrane region" description="Helical" evidence="1">
    <location>
        <begin position="100"/>
        <end position="120"/>
    </location>
</feature>
<evidence type="ECO:0000313" key="2">
    <source>
        <dbReference type="EMBL" id="VYU09289.1"/>
    </source>
</evidence>
<evidence type="ECO:0000256" key="1">
    <source>
        <dbReference type="SAM" id="Phobius"/>
    </source>
</evidence>
<protein>
    <recommendedName>
        <fullName evidence="3">Glycosyltransferase RgtA/B/C/D-like domain-containing protein</fullName>
    </recommendedName>
</protein>
<feature type="transmembrane region" description="Helical" evidence="1">
    <location>
        <begin position="206"/>
        <end position="221"/>
    </location>
</feature>
<feature type="transmembrane region" description="Helical" evidence="1">
    <location>
        <begin position="227"/>
        <end position="244"/>
    </location>
</feature>
<organism evidence="2">
    <name type="scientific">Eubacterium limosum</name>
    <dbReference type="NCBI Taxonomy" id="1736"/>
    <lineage>
        <taxon>Bacteria</taxon>
        <taxon>Bacillati</taxon>
        <taxon>Bacillota</taxon>
        <taxon>Clostridia</taxon>
        <taxon>Eubacteriales</taxon>
        <taxon>Eubacteriaceae</taxon>
        <taxon>Eubacterium</taxon>
    </lineage>
</organism>
<keyword evidence="1" id="KW-0812">Transmembrane</keyword>
<sequence length="433" mass="50008">MRIKIDKKIIIMAMFFILLFLSFWKNFFGIVNQEEFIDFGTYSDRYPVMDLIHTDIFGKNTMFYSVRNNVNQVGEWTFGESADILINQKYDGLTGDDFKVYYSQIGLGSILYSIIFFIFGNALSIKAITLFTALMNTTSIFIVIVWLQKKTNFLTGLAVISFVIFLSPDLIKYGRTFYWVLWTWFIPMISSIYVLGSKTYKSKHKYLWSGFITFAACLFRFMFNYEFVSVVLIAMICPYIYYYLKKCSFSKKKTKLKVLNGIKLLGAPTVGGIIAFIVSFIIKVIELFLISQSWKEAFKLSQEASSEAIKHSDISNLETIKLYLTTQWLEIGNIKITYAGLIILCTLIIVVCLAIIFYKEKTIRKYIPLSITTLFSFCAPISWMILATVHCFYPIHGIYIITLWYVPSLLFLVATTFYLSINVVILLCNKNGE</sequence>
<dbReference type="EMBL" id="CACRTR010000007">
    <property type="protein sequence ID" value="VYU09289.1"/>
    <property type="molecule type" value="Genomic_DNA"/>
</dbReference>
<feature type="transmembrane region" description="Helical" evidence="1">
    <location>
        <begin position="401"/>
        <end position="428"/>
    </location>
</feature>
<keyword evidence="1" id="KW-0472">Membrane</keyword>
<proteinExistence type="predicted"/>
<evidence type="ECO:0008006" key="3">
    <source>
        <dbReference type="Google" id="ProtNLM"/>
    </source>
</evidence>
<keyword evidence="1" id="KW-1133">Transmembrane helix</keyword>
<feature type="transmembrane region" description="Helical" evidence="1">
    <location>
        <begin position="176"/>
        <end position="194"/>
    </location>
</feature>
<gene>
    <name evidence="2" type="ORF">ELLFYP34_02669</name>
</gene>